<keyword evidence="1" id="KW-0812">Transmembrane</keyword>
<sequence length="197" mass="21410">MTPPRKFLVLLALVGFTLADEVEFLLESEEFHKENATVVKQQRNAVPENEAEATRSLFERLKEGVGSVMRADPPEEKRTRQIPAGLAAAADRNNAVDFSIPAIFLVTISALTLASVMTLAVVIVCYNRMSTSKHGSSSTSATTIVGAEDAAEQSSAWDSLSFNHSRNDLNNIANEVGDKNKQAEKSFDLGRIPTCNL</sequence>
<keyword evidence="1" id="KW-0472">Membrane</keyword>
<organism evidence="3">
    <name type="scientific">Steinernema carpocapsae</name>
    <name type="common">Entomopathogenic nematode</name>
    <dbReference type="NCBI Taxonomy" id="34508"/>
    <lineage>
        <taxon>Eukaryota</taxon>
        <taxon>Metazoa</taxon>
        <taxon>Ecdysozoa</taxon>
        <taxon>Nematoda</taxon>
        <taxon>Chromadorea</taxon>
        <taxon>Rhabditida</taxon>
        <taxon>Tylenchina</taxon>
        <taxon>Panagrolaimomorpha</taxon>
        <taxon>Strongyloidoidea</taxon>
        <taxon>Steinernematidae</taxon>
        <taxon>Steinernema</taxon>
    </lineage>
</organism>
<keyword evidence="1" id="KW-1133">Transmembrane helix</keyword>
<dbReference type="AlphaFoldDB" id="A0A4U5NFU4"/>
<feature type="signal peptide" evidence="2">
    <location>
        <begin position="1"/>
        <end position="19"/>
    </location>
</feature>
<keyword evidence="2" id="KW-0732">Signal</keyword>
<gene>
    <name evidence="3" type="ORF">L596_015388</name>
</gene>
<evidence type="ECO:0000256" key="1">
    <source>
        <dbReference type="SAM" id="Phobius"/>
    </source>
</evidence>
<accession>A0A4U5NFU4</accession>
<evidence type="ECO:0000256" key="2">
    <source>
        <dbReference type="SAM" id="SignalP"/>
    </source>
</evidence>
<comment type="caution">
    <text evidence="3">The sequence shown here is derived from an EMBL/GenBank/DDBJ whole genome shotgun (WGS) entry which is preliminary data.</text>
</comment>
<reference evidence="3" key="1">
    <citation type="submission" date="2013-11" db="EMBL/GenBank/DDBJ databases">
        <authorList>
            <person name="Sternberg P."/>
            <person name="Dillman A."/>
            <person name="Macchietto M."/>
        </authorList>
    </citation>
    <scope>NUCLEOTIDE SEQUENCE</scope>
    <source>
        <strain evidence="3">ALL</strain>
    </source>
</reference>
<proteinExistence type="predicted"/>
<evidence type="ECO:0000313" key="3">
    <source>
        <dbReference type="EMBL" id="TKR81533.1"/>
    </source>
</evidence>
<dbReference type="EMBL" id="AZBU02000004">
    <property type="protein sequence ID" value="TKR81533.1"/>
    <property type="molecule type" value="Genomic_DNA"/>
</dbReference>
<feature type="chain" id="PRO_5020783338" evidence="2">
    <location>
        <begin position="20"/>
        <end position="197"/>
    </location>
</feature>
<name>A0A4U5NFU4_STECR</name>
<reference evidence="3" key="3">
    <citation type="journal article" date="2019" name="G3 (Bethesda)">
        <title>Hybrid Assembly of the Genome of the Entomopathogenic Nematode Steinernema carpocapsae Identifies the X-Chromosome.</title>
        <authorList>
            <person name="Serra L."/>
            <person name="Macchietto M."/>
            <person name="Macias-Munoz A."/>
            <person name="McGill C.J."/>
            <person name="Rodriguez I.M."/>
            <person name="Rodriguez B."/>
            <person name="Murad R."/>
            <person name="Mortazavi A."/>
        </authorList>
    </citation>
    <scope>NUCLEOTIDE SEQUENCE</scope>
    <source>
        <strain evidence="3">ALL</strain>
    </source>
</reference>
<reference evidence="3" key="2">
    <citation type="journal article" date="2015" name="Genome Biol.">
        <title>Comparative genomics of Steinernema reveals deeply conserved gene regulatory networks.</title>
        <authorList>
            <person name="Dillman A.R."/>
            <person name="Macchietto M."/>
            <person name="Porter C.F."/>
            <person name="Rogers A."/>
            <person name="Williams B."/>
            <person name="Antoshechkin I."/>
            <person name="Lee M.M."/>
            <person name="Goodwin Z."/>
            <person name="Lu X."/>
            <person name="Lewis E.E."/>
            <person name="Goodrich-Blair H."/>
            <person name="Stock S.P."/>
            <person name="Adams B.J."/>
            <person name="Sternberg P.W."/>
            <person name="Mortazavi A."/>
        </authorList>
    </citation>
    <scope>NUCLEOTIDE SEQUENCE [LARGE SCALE GENOMIC DNA]</scope>
    <source>
        <strain evidence="3">ALL</strain>
    </source>
</reference>
<protein>
    <submittedName>
        <fullName evidence="3">Uncharacterized protein</fullName>
    </submittedName>
</protein>
<feature type="transmembrane region" description="Helical" evidence="1">
    <location>
        <begin position="102"/>
        <end position="126"/>
    </location>
</feature>